<accession>A0A091D1K0</accession>
<gene>
    <name evidence="2" type="ORF">H920_13658</name>
</gene>
<evidence type="ECO:0000313" key="2">
    <source>
        <dbReference type="EMBL" id="KFO24857.1"/>
    </source>
</evidence>
<dbReference type="AlphaFoldDB" id="A0A091D1K0"/>
<keyword evidence="3" id="KW-1185">Reference proteome</keyword>
<feature type="compositionally biased region" description="Basic and acidic residues" evidence="1">
    <location>
        <begin position="80"/>
        <end position="101"/>
    </location>
</feature>
<name>A0A091D1K0_FUKDA</name>
<dbReference type="EMBL" id="KN123483">
    <property type="protein sequence ID" value="KFO24857.1"/>
    <property type="molecule type" value="Genomic_DNA"/>
</dbReference>
<organism evidence="2 3">
    <name type="scientific">Fukomys damarensis</name>
    <name type="common">Damaraland mole rat</name>
    <name type="synonym">Cryptomys damarensis</name>
    <dbReference type="NCBI Taxonomy" id="885580"/>
    <lineage>
        <taxon>Eukaryota</taxon>
        <taxon>Metazoa</taxon>
        <taxon>Chordata</taxon>
        <taxon>Craniata</taxon>
        <taxon>Vertebrata</taxon>
        <taxon>Euteleostomi</taxon>
        <taxon>Mammalia</taxon>
        <taxon>Eutheria</taxon>
        <taxon>Euarchontoglires</taxon>
        <taxon>Glires</taxon>
        <taxon>Rodentia</taxon>
        <taxon>Hystricomorpha</taxon>
        <taxon>Bathyergidae</taxon>
        <taxon>Fukomys</taxon>
    </lineage>
</organism>
<reference evidence="2 3" key="1">
    <citation type="submission" date="2013-11" db="EMBL/GenBank/DDBJ databases">
        <title>The Damaraland mole rat (Fukomys damarensis) genome and evolution of African mole rats.</title>
        <authorList>
            <person name="Gladyshev V.N."/>
            <person name="Fang X."/>
        </authorList>
    </citation>
    <scope>NUCLEOTIDE SEQUENCE [LARGE SCALE GENOMIC DNA]</scope>
    <source>
        <tissue evidence="2">Liver</tissue>
    </source>
</reference>
<protein>
    <submittedName>
        <fullName evidence="2">Uncharacterized protein</fullName>
    </submittedName>
</protein>
<sequence>MEKNEQESWAFTIREVNMNLPNGWKNVGPSPPPPNGDLSENRPGHLALPPGQAKRVVESHGPAPQALGCSKFGKCTSIKGEHKDRTKKAHTEQSSRQKMSTEIEIDTA</sequence>
<proteinExistence type="predicted"/>
<feature type="region of interest" description="Disordered" evidence="1">
    <location>
        <begin position="20"/>
        <end position="47"/>
    </location>
</feature>
<evidence type="ECO:0000313" key="3">
    <source>
        <dbReference type="Proteomes" id="UP000028990"/>
    </source>
</evidence>
<dbReference type="Proteomes" id="UP000028990">
    <property type="component" value="Unassembled WGS sequence"/>
</dbReference>
<feature type="region of interest" description="Disordered" evidence="1">
    <location>
        <begin position="80"/>
        <end position="108"/>
    </location>
</feature>
<evidence type="ECO:0000256" key="1">
    <source>
        <dbReference type="SAM" id="MobiDB-lite"/>
    </source>
</evidence>